<accession>A0A8J7S9F2</accession>
<reference evidence="3" key="1">
    <citation type="submission" date="2020-12" db="EMBL/GenBank/DDBJ databases">
        <title>Geomonas sp. Red875, isolated from river sediment.</title>
        <authorList>
            <person name="Xu Z."/>
            <person name="Zhang Z."/>
            <person name="Masuda Y."/>
            <person name="Itoh H."/>
            <person name="Senoo K."/>
        </authorList>
    </citation>
    <scope>NUCLEOTIDE SEQUENCE</scope>
    <source>
        <strain evidence="3">Red875</strain>
    </source>
</reference>
<dbReference type="Gene3D" id="3.30.1330.30">
    <property type="match status" value="1"/>
</dbReference>
<sequence>MPKAVPLRSCVACRTNLVKGELLRYVLSPDGEVVPDLQQKLPGRGAYTCLKAGCLTQAVKKRQLARALGATGEIDAVRLVSRVRERFEERIAGYISLANKGGKLVSGSDRVLEQLKKGNTGLLIMAADISPDSADKFQGAAQAHHVPVAVLFDKERLGGLIGKELRSVLAVLDSGFIGPMTLEMDRYRNFLEEERQ</sequence>
<feature type="domain" description="Ribosomal protein eL8/eL30/eS12/Gadd45" evidence="1">
    <location>
        <begin position="91"/>
        <end position="175"/>
    </location>
</feature>
<dbReference type="RefSeq" id="WP_199385659.1">
    <property type="nucleotide sequence ID" value="NZ_JAEMHM010000017.1"/>
</dbReference>
<dbReference type="PANTHER" id="PTHR34215:SF1">
    <property type="entry name" value="YLXR DOMAIN-CONTAINING PROTEIN"/>
    <property type="match status" value="1"/>
</dbReference>
<dbReference type="Gene3D" id="3.30.1230.10">
    <property type="entry name" value="YlxR-like"/>
    <property type="match status" value="1"/>
</dbReference>
<dbReference type="CDD" id="cd00279">
    <property type="entry name" value="YlxR"/>
    <property type="match status" value="1"/>
</dbReference>
<proteinExistence type="predicted"/>
<evidence type="ECO:0000313" key="4">
    <source>
        <dbReference type="Proteomes" id="UP000636888"/>
    </source>
</evidence>
<evidence type="ECO:0000259" key="2">
    <source>
        <dbReference type="Pfam" id="PF04296"/>
    </source>
</evidence>
<feature type="domain" description="YlxR" evidence="2">
    <location>
        <begin position="8"/>
        <end position="71"/>
    </location>
</feature>
<dbReference type="AlphaFoldDB" id="A0A8J7S9F2"/>
<dbReference type="EMBL" id="JAEMHM010000017">
    <property type="protein sequence ID" value="MBJ6726745.1"/>
    <property type="molecule type" value="Genomic_DNA"/>
</dbReference>
<evidence type="ECO:0000259" key="1">
    <source>
        <dbReference type="Pfam" id="PF01248"/>
    </source>
</evidence>
<dbReference type="InterPro" id="IPR004038">
    <property type="entry name" value="Ribosomal_eL8/eL30/eS12/Gad45"/>
</dbReference>
<comment type="caution">
    <text evidence="3">The sequence shown here is derived from an EMBL/GenBank/DDBJ whole genome shotgun (WGS) entry which is preliminary data.</text>
</comment>
<dbReference type="InterPro" id="IPR029064">
    <property type="entry name" value="Ribosomal_eL30-like_sf"/>
</dbReference>
<keyword evidence="4" id="KW-1185">Reference proteome</keyword>
<gene>
    <name evidence="3" type="ORF">JFN93_18705</name>
</gene>
<dbReference type="Pfam" id="PF04296">
    <property type="entry name" value="YlxR"/>
    <property type="match status" value="1"/>
</dbReference>
<dbReference type="InterPro" id="IPR037465">
    <property type="entry name" value="YlxR"/>
</dbReference>
<organism evidence="3 4">
    <name type="scientific">Geomesophilobacter sediminis</name>
    <dbReference type="NCBI Taxonomy" id="2798584"/>
    <lineage>
        <taxon>Bacteria</taxon>
        <taxon>Pseudomonadati</taxon>
        <taxon>Thermodesulfobacteriota</taxon>
        <taxon>Desulfuromonadia</taxon>
        <taxon>Geobacterales</taxon>
        <taxon>Geobacteraceae</taxon>
        <taxon>Geomesophilobacter</taxon>
    </lineage>
</organism>
<dbReference type="InterPro" id="IPR035931">
    <property type="entry name" value="YlxR-like_sf"/>
</dbReference>
<name>A0A8J7S9F2_9BACT</name>
<dbReference type="PANTHER" id="PTHR34215">
    <property type="entry name" value="BLL0784 PROTEIN"/>
    <property type="match status" value="1"/>
</dbReference>
<dbReference type="SUPFAM" id="SSF55315">
    <property type="entry name" value="L30e-like"/>
    <property type="match status" value="1"/>
</dbReference>
<protein>
    <submittedName>
        <fullName evidence="3">DUF448 domain-containing protein</fullName>
    </submittedName>
</protein>
<dbReference type="InterPro" id="IPR007393">
    <property type="entry name" value="YlxR_dom"/>
</dbReference>
<dbReference type="Pfam" id="PF01248">
    <property type="entry name" value="Ribosomal_L7Ae"/>
    <property type="match status" value="1"/>
</dbReference>
<dbReference type="Proteomes" id="UP000636888">
    <property type="component" value="Unassembled WGS sequence"/>
</dbReference>
<evidence type="ECO:0000313" key="3">
    <source>
        <dbReference type="EMBL" id="MBJ6726745.1"/>
    </source>
</evidence>
<dbReference type="SUPFAM" id="SSF64376">
    <property type="entry name" value="YlxR-like"/>
    <property type="match status" value="1"/>
</dbReference>